<evidence type="ECO:0000313" key="3">
    <source>
        <dbReference type="Proteomes" id="UP001153069"/>
    </source>
</evidence>
<organism evidence="2 3">
    <name type="scientific">Seminavis robusta</name>
    <dbReference type="NCBI Taxonomy" id="568900"/>
    <lineage>
        <taxon>Eukaryota</taxon>
        <taxon>Sar</taxon>
        <taxon>Stramenopiles</taxon>
        <taxon>Ochrophyta</taxon>
        <taxon>Bacillariophyta</taxon>
        <taxon>Bacillariophyceae</taxon>
        <taxon>Bacillariophycidae</taxon>
        <taxon>Naviculales</taxon>
        <taxon>Naviculaceae</taxon>
        <taxon>Seminavis</taxon>
    </lineage>
</organism>
<accession>A0A9N8DNQ0</accession>
<feature type="transmembrane region" description="Helical" evidence="1">
    <location>
        <begin position="195"/>
        <end position="219"/>
    </location>
</feature>
<sequence>MEEDNEHHISKTFYKWQFSTTLLWWVTIRLATGKNLYDITNGSVCTRPSWIPIQYLHYLQRPSRRRAIFLLSLFALAIGGWGSSSSFVVRLIVAIIFSLYHLVESSVTHRHGEYPLLYNVWAMCLCSSSEYASAVSFGIAVHFILSTGLAKIVVGGQQWMLPSTMRFYLSAYYGAKMKLSRPFLPSWNRWTCQRSWATSGIAVATILFECVVVPLTLFLPINTRHIGCTGMILMHIGIFLLMSKQVGIVFITTISTYIVGFQCSALIGTGPWWSAVLVSFLPNLICLGPFATMIPENWPLSAVSLFMWNGGQAKLLAETLMTGETRVVLATAEKSTPQSIVGLPVIHHGAVAPRSGGTVGIHGTPRGADRAVHDSVLRVIGFTLLQENLLPVVPRATASIVEDPWDMQKFLVALQTFLQTKQRLFETQSGLPLQRAYYVQIGANGNVEEVLLSA</sequence>
<protein>
    <submittedName>
        <fullName evidence="2">Uncharacterized protein</fullName>
    </submittedName>
</protein>
<feature type="transmembrane region" description="Helical" evidence="1">
    <location>
        <begin position="231"/>
        <end position="260"/>
    </location>
</feature>
<gene>
    <name evidence="2" type="ORF">SEMRO_263_G102370.1</name>
</gene>
<keyword evidence="1" id="KW-1133">Transmembrane helix</keyword>
<dbReference type="Proteomes" id="UP001153069">
    <property type="component" value="Unassembled WGS sequence"/>
</dbReference>
<comment type="caution">
    <text evidence="2">The sequence shown here is derived from an EMBL/GenBank/DDBJ whole genome shotgun (WGS) entry which is preliminary data.</text>
</comment>
<proteinExistence type="predicted"/>
<keyword evidence="1" id="KW-0812">Transmembrane</keyword>
<reference evidence="2" key="1">
    <citation type="submission" date="2020-06" db="EMBL/GenBank/DDBJ databases">
        <authorList>
            <consortium name="Plant Systems Biology data submission"/>
        </authorList>
    </citation>
    <scope>NUCLEOTIDE SEQUENCE</scope>
    <source>
        <strain evidence="2">D6</strain>
    </source>
</reference>
<dbReference type="OrthoDB" id="425325at2759"/>
<feature type="transmembrane region" description="Helical" evidence="1">
    <location>
        <begin position="67"/>
        <end position="100"/>
    </location>
</feature>
<evidence type="ECO:0000256" key="1">
    <source>
        <dbReference type="SAM" id="Phobius"/>
    </source>
</evidence>
<evidence type="ECO:0000313" key="2">
    <source>
        <dbReference type="EMBL" id="CAB9506342.1"/>
    </source>
</evidence>
<name>A0A9N8DNQ0_9STRA</name>
<dbReference type="EMBL" id="CAICTM010000262">
    <property type="protein sequence ID" value="CAB9506342.1"/>
    <property type="molecule type" value="Genomic_DNA"/>
</dbReference>
<dbReference type="AlphaFoldDB" id="A0A9N8DNQ0"/>
<feature type="transmembrane region" description="Helical" evidence="1">
    <location>
        <begin position="272"/>
        <end position="291"/>
    </location>
</feature>
<keyword evidence="1" id="KW-0472">Membrane</keyword>
<keyword evidence="3" id="KW-1185">Reference proteome</keyword>
<feature type="transmembrane region" description="Helical" evidence="1">
    <location>
        <begin position="120"/>
        <end position="145"/>
    </location>
</feature>